<evidence type="ECO:0000313" key="2">
    <source>
        <dbReference type="EMBL" id="ABC82840.1"/>
    </source>
</evidence>
<dbReference type="KEGG" id="ade:Adeh_3071"/>
<proteinExistence type="predicted"/>
<dbReference type="HOGENOM" id="CLU_121862_0_0_7"/>
<evidence type="ECO:0000313" key="3">
    <source>
        <dbReference type="Proteomes" id="UP000001935"/>
    </source>
</evidence>
<dbReference type="PROSITE" id="PS51257">
    <property type="entry name" value="PROKAR_LIPOPROTEIN"/>
    <property type="match status" value="1"/>
</dbReference>
<accession>Q2IE33</accession>
<dbReference type="OrthoDB" id="5395574at2"/>
<feature type="signal peptide" evidence="1">
    <location>
        <begin position="1"/>
        <end position="27"/>
    </location>
</feature>
<dbReference type="InterPro" id="IPR008517">
    <property type="entry name" value="GNA1162-like"/>
</dbReference>
<gene>
    <name evidence="2" type="ordered locus">Adeh_3071</name>
</gene>
<dbReference type="AlphaFoldDB" id="Q2IE33"/>
<keyword evidence="1" id="KW-0732">Signal</keyword>
<dbReference type="eggNOG" id="COG4380">
    <property type="taxonomic scope" value="Bacteria"/>
</dbReference>
<evidence type="ECO:0000256" key="1">
    <source>
        <dbReference type="SAM" id="SignalP"/>
    </source>
</evidence>
<dbReference type="EMBL" id="CP000251">
    <property type="protein sequence ID" value="ABC82840.1"/>
    <property type="molecule type" value="Genomic_DNA"/>
</dbReference>
<dbReference type="DNASU" id="3889304"/>
<dbReference type="STRING" id="290397.Adeh_3071"/>
<organism evidence="2 3">
    <name type="scientific">Anaeromyxobacter dehalogenans (strain 2CP-C)</name>
    <dbReference type="NCBI Taxonomy" id="290397"/>
    <lineage>
        <taxon>Bacteria</taxon>
        <taxon>Pseudomonadati</taxon>
        <taxon>Myxococcota</taxon>
        <taxon>Myxococcia</taxon>
        <taxon>Myxococcales</taxon>
        <taxon>Cystobacterineae</taxon>
        <taxon>Anaeromyxobacteraceae</taxon>
        <taxon>Anaeromyxobacter</taxon>
    </lineage>
</organism>
<keyword evidence="2" id="KW-0449">Lipoprotein</keyword>
<dbReference type="Proteomes" id="UP000001935">
    <property type="component" value="Chromosome"/>
</dbReference>
<dbReference type="Pfam" id="PF05643">
    <property type="entry name" value="GNA1162-like"/>
    <property type="match status" value="1"/>
</dbReference>
<reference evidence="2" key="1">
    <citation type="submission" date="2006-01" db="EMBL/GenBank/DDBJ databases">
        <title>Complete sequence of Anaeromyxobacter dehalogenans 2CP-C.</title>
        <authorList>
            <consortium name="US DOE Joint Genome Institute"/>
            <person name="Copeland A."/>
            <person name="Lucas S."/>
            <person name="Lapidus A."/>
            <person name="Barry K."/>
            <person name="Detter J.C."/>
            <person name="Glavina T."/>
            <person name="Hammon N."/>
            <person name="Israni S."/>
            <person name="Pitluck S."/>
            <person name="Brettin T."/>
            <person name="Bruce D."/>
            <person name="Han C."/>
            <person name="Tapia R."/>
            <person name="Gilna P."/>
            <person name="Kiss H."/>
            <person name="Schmutz J."/>
            <person name="Larimer F."/>
            <person name="Land M."/>
            <person name="Kyrpides N."/>
            <person name="Anderson I."/>
            <person name="Sanford R.A."/>
            <person name="Ritalahti K.M."/>
            <person name="Thomas H.S."/>
            <person name="Kirby J.R."/>
            <person name="Zhulin I.B."/>
            <person name="Loeffler F.E."/>
            <person name="Richardson P."/>
        </authorList>
    </citation>
    <scope>NUCLEOTIDE SEQUENCE</scope>
    <source>
        <strain evidence="2">2CP-C</strain>
    </source>
</reference>
<dbReference type="RefSeq" id="WP_011422122.1">
    <property type="nucleotide sequence ID" value="NC_007760.1"/>
</dbReference>
<name>Q2IE33_ANADE</name>
<sequence>MTTRTPISTCVSTCLALTLLVAVTACRSSGRVYHDTNMDFGSIRTVAVMPFSNLTREAAAADRVRDVFSSALLATGGIYVLPPGEVARGIARAGVALPTSPSVDEVVKLGSVLKADAVIVGVVKEYGEVRSGTTASNVVSISAQMLEASTGKVVWSGQSTKGGVSLGDRLLGSGGEPVNRITEEAVDDLLSQLFH</sequence>
<dbReference type="Gene3D" id="3.40.50.10610">
    <property type="entry name" value="ABC-type transport auxiliary lipoprotein component"/>
    <property type="match status" value="1"/>
</dbReference>
<protein>
    <submittedName>
        <fullName evidence="2">Lipoprotein, putative</fullName>
    </submittedName>
</protein>
<feature type="chain" id="PRO_5004209946" evidence="1">
    <location>
        <begin position="28"/>
        <end position="195"/>
    </location>
</feature>